<protein>
    <submittedName>
        <fullName evidence="1">Uncharacterized protein</fullName>
    </submittedName>
</protein>
<accession>A0A6J4RCE0</accession>
<organism evidence="1">
    <name type="scientific">uncultured Rubrobacteraceae bacterium</name>
    <dbReference type="NCBI Taxonomy" id="349277"/>
    <lineage>
        <taxon>Bacteria</taxon>
        <taxon>Bacillati</taxon>
        <taxon>Actinomycetota</taxon>
        <taxon>Rubrobacteria</taxon>
        <taxon>Rubrobacterales</taxon>
        <taxon>Rubrobacteraceae</taxon>
        <taxon>environmental samples</taxon>
    </lineage>
</organism>
<name>A0A6J4RCE0_9ACTN</name>
<sequence>MAVVTHVNIFPCLDENRRYRSFPCSECQAPTCVFGKKPKRKVELQPGQKRCQMCEESFWPGSGTLAKRRYCTVECRDRKRTQRRRAKRAGGEAVYSA</sequence>
<dbReference type="AlphaFoldDB" id="A0A6J4RCE0"/>
<evidence type="ECO:0000313" key="1">
    <source>
        <dbReference type="EMBL" id="CAA9465147.1"/>
    </source>
</evidence>
<proteinExistence type="predicted"/>
<dbReference type="EMBL" id="CADCVK010000029">
    <property type="protein sequence ID" value="CAA9465147.1"/>
    <property type="molecule type" value="Genomic_DNA"/>
</dbReference>
<gene>
    <name evidence="1" type="ORF">AVDCRST_MAG12-230</name>
</gene>
<reference evidence="1" key="1">
    <citation type="submission" date="2020-02" db="EMBL/GenBank/DDBJ databases">
        <authorList>
            <person name="Meier V. D."/>
        </authorList>
    </citation>
    <scope>NUCLEOTIDE SEQUENCE</scope>
    <source>
        <strain evidence="1">AVDCRST_MAG12</strain>
    </source>
</reference>